<sequence>MSTIHICDGCKKVIKPLDSVSFMGSKKLRGTIFCENCFKIVEKYIITKYNLVGEDYVNKGR</sequence>
<gene>
    <name evidence="1" type="ORF">A3D04_00895</name>
</gene>
<evidence type="ECO:0000313" key="1">
    <source>
        <dbReference type="EMBL" id="OGD88451.1"/>
    </source>
</evidence>
<dbReference type="EMBL" id="MFBD01000028">
    <property type="protein sequence ID" value="OGD88451.1"/>
    <property type="molecule type" value="Genomic_DNA"/>
</dbReference>
<name>A0A1F5G9A5_9BACT</name>
<protein>
    <submittedName>
        <fullName evidence="1">Uncharacterized protein</fullName>
    </submittedName>
</protein>
<dbReference type="Proteomes" id="UP000177369">
    <property type="component" value="Unassembled WGS sequence"/>
</dbReference>
<accession>A0A1F5G9A5</accession>
<evidence type="ECO:0000313" key="2">
    <source>
        <dbReference type="Proteomes" id="UP000177369"/>
    </source>
</evidence>
<organism evidence="1 2">
    <name type="scientific">Candidatus Curtissbacteria bacterium RIFCSPHIGHO2_02_FULL_40_16b</name>
    <dbReference type="NCBI Taxonomy" id="1797714"/>
    <lineage>
        <taxon>Bacteria</taxon>
        <taxon>Candidatus Curtissiibacteriota</taxon>
    </lineage>
</organism>
<reference evidence="1 2" key="1">
    <citation type="journal article" date="2016" name="Nat. Commun.">
        <title>Thousands of microbial genomes shed light on interconnected biogeochemical processes in an aquifer system.</title>
        <authorList>
            <person name="Anantharaman K."/>
            <person name="Brown C.T."/>
            <person name="Hug L.A."/>
            <person name="Sharon I."/>
            <person name="Castelle C.J."/>
            <person name="Probst A.J."/>
            <person name="Thomas B.C."/>
            <person name="Singh A."/>
            <person name="Wilkins M.J."/>
            <person name="Karaoz U."/>
            <person name="Brodie E.L."/>
            <person name="Williams K.H."/>
            <person name="Hubbard S.S."/>
            <person name="Banfield J.F."/>
        </authorList>
    </citation>
    <scope>NUCLEOTIDE SEQUENCE [LARGE SCALE GENOMIC DNA]</scope>
</reference>
<proteinExistence type="predicted"/>
<dbReference type="STRING" id="1797714.A3D04_00895"/>
<comment type="caution">
    <text evidence="1">The sequence shown here is derived from an EMBL/GenBank/DDBJ whole genome shotgun (WGS) entry which is preliminary data.</text>
</comment>
<dbReference type="AlphaFoldDB" id="A0A1F5G9A5"/>